<dbReference type="GO" id="GO:0009306">
    <property type="term" value="P:protein secretion"/>
    <property type="evidence" value="ECO:0007669"/>
    <property type="project" value="InterPro"/>
</dbReference>
<dbReference type="OrthoDB" id="3695135at2"/>
<evidence type="ECO:0000313" key="2">
    <source>
        <dbReference type="EMBL" id="TCP57413.1"/>
    </source>
</evidence>
<reference evidence="2 3" key="1">
    <citation type="submission" date="2019-03" db="EMBL/GenBank/DDBJ databases">
        <title>Genomic Encyclopedia of Type Strains, Phase IV (KMG-IV): sequencing the most valuable type-strain genomes for metagenomic binning, comparative biology and taxonomic classification.</title>
        <authorList>
            <person name="Goeker M."/>
        </authorList>
    </citation>
    <scope>NUCLEOTIDE SEQUENCE [LARGE SCALE GENOMIC DNA]</scope>
    <source>
        <strain evidence="2 3">DSM 45765</strain>
    </source>
</reference>
<sequence>MSSAAGGGNFDVSTEEMRTHAGKVTGVGERLGTAASAAKQTTLNTEAFGLIGQFLVPGVLAVSGAATLAIGAAKTSAENLAESVKGAAEDYDQTEESNAKPFEKGY</sequence>
<accession>A0A4R2R4B2</accession>
<dbReference type="InterPro" id="IPR022536">
    <property type="entry name" value="EspC"/>
</dbReference>
<keyword evidence="3" id="KW-1185">Reference proteome</keyword>
<evidence type="ECO:0000256" key="1">
    <source>
        <dbReference type="SAM" id="MobiDB-lite"/>
    </source>
</evidence>
<gene>
    <name evidence="2" type="ORF">EV191_1011368</name>
</gene>
<dbReference type="Proteomes" id="UP000294911">
    <property type="component" value="Unassembled WGS sequence"/>
</dbReference>
<name>A0A4R2R4B2_9PSEU</name>
<organism evidence="2 3">
    <name type="scientific">Tamaricihabitans halophyticus</name>
    <dbReference type="NCBI Taxonomy" id="1262583"/>
    <lineage>
        <taxon>Bacteria</taxon>
        <taxon>Bacillati</taxon>
        <taxon>Actinomycetota</taxon>
        <taxon>Actinomycetes</taxon>
        <taxon>Pseudonocardiales</taxon>
        <taxon>Pseudonocardiaceae</taxon>
        <taxon>Tamaricihabitans</taxon>
    </lineage>
</organism>
<protein>
    <submittedName>
        <fullName evidence="2">Excreted virulence factor EspC (Type VII ESX diderm)</fullName>
    </submittedName>
</protein>
<dbReference type="AlphaFoldDB" id="A0A4R2R4B2"/>
<feature type="region of interest" description="Disordered" evidence="1">
    <location>
        <begin position="87"/>
        <end position="106"/>
    </location>
</feature>
<dbReference type="Pfam" id="PF10824">
    <property type="entry name" value="T7SS_ESX_EspC"/>
    <property type="match status" value="1"/>
</dbReference>
<dbReference type="EMBL" id="SLXQ01000001">
    <property type="protein sequence ID" value="TCP57413.1"/>
    <property type="molecule type" value="Genomic_DNA"/>
</dbReference>
<evidence type="ECO:0000313" key="3">
    <source>
        <dbReference type="Proteomes" id="UP000294911"/>
    </source>
</evidence>
<feature type="compositionally biased region" description="Basic and acidic residues" evidence="1">
    <location>
        <begin position="97"/>
        <end position="106"/>
    </location>
</feature>
<proteinExistence type="predicted"/>
<comment type="caution">
    <text evidence="2">The sequence shown here is derived from an EMBL/GenBank/DDBJ whole genome shotgun (WGS) entry which is preliminary data.</text>
</comment>
<dbReference type="RefSeq" id="WP_132875895.1">
    <property type="nucleotide sequence ID" value="NZ_SLXQ01000001.1"/>
</dbReference>